<dbReference type="InterPro" id="IPR004344">
    <property type="entry name" value="TTL/TTLL_fam"/>
</dbReference>
<evidence type="ECO:0000256" key="8">
    <source>
        <dbReference type="ARBA" id="ARBA00048944"/>
    </source>
</evidence>
<evidence type="ECO:0000256" key="2">
    <source>
        <dbReference type="ARBA" id="ARBA00022490"/>
    </source>
</evidence>
<dbReference type="PANTHER" id="PTHR45870">
    <property type="entry name" value="TUBULIN MONOGLYCYLASE TTLL3"/>
    <property type="match status" value="1"/>
</dbReference>
<dbReference type="Gene3D" id="3.30.470.20">
    <property type="entry name" value="ATP-grasp fold, B domain"/>
    <property type="match status" value="1"/>
</dbReference>
<dbReference type="InterPro" id="IPR051437">
    <property type="entry name" value="TTLL_monoglycylase"/>
</dbReference>
<dbReference type="OrthoDB" id="202825at2759"/>
<feature type="non-terminal residue" evidence="9">
    <location>
        <position position="602"/>
    </location>
</feature>
<organism evidence="9 10">
    <name type="scientific">Ophiophagus hannah</name>
    <name type="common">King cobra</name>
    <name type="synonym">Naja hannah</name>
    <dbReference type="NCBI Taxonomy" id="8665"/>
    <lineage>
        <taxon>Eukaryota</taxon>
        <taxon>Metazoa</taxon>
        <taxon>Chordata</taxon>
        <taxon>Craniata</taxon>
        <taxon>Vertebrata</taxon>
        <taxon>Euteleostomi</taxon>
        <taxon>Lepidosauria</taxon>
        <taxon>Squamata</taxon>
        <taxon>Bifurcata</taxon>
        <taxon>Unidentata</taxon>
        <taxon>Episquamata</taxon>
        <taxon>Toxicofera</taxon>
        <taxon>Serpentes</taxon>
        <taxon>Colubroidea</taxon>
        <taxon>Elapidae</taxon>
        <taxon>Elapinae</taxon>
        <taxon>Ophiophagus</taxon>
    </lineage>
</organism>
<keyword evidence="4" id="KW-0547">Nucleotide-binding</keyword>
<dbReference type="GO" id="GO:0005524">
    <property type="term" value="F:ATP binding"/>
    <property type="evidence" value="ECO:0007669"/>
    <property type="project" value="UniProtKB-KW"/>
</dbReference>
<reference evidence="9 10" key="1">
    <citation type="journal article" date="2013" name="Proc. Natl. Acad. Sci. U.S.A.">
        <title>The king cobra genome reveals dynamic gene evolution and adaptation in the snake venom system.</title>
        <authorList>
            <person name="Vonk F.J."/>
            <person name="Casewell N.R."/>
            <person name="Henkel C.V."/>
            <person name="Heimberg A.M."/>
            <person name="Jansen H.J."/>
            <person name="McCleary R.J."/>
            <person name="Kerkkamp H.M."/>
            <person name="Vos R.A."/>
            <person name="Guerreiro I."/>
            <person name="Calvete J.J."/>
            <person name="Wuster W."/>
            <person name="Woods A.E."/>
            <person name="Logan J.M."/>
            <person name="Harrison R.A."/>
            <person name="Castoe T.A."/>
            <person name="de Koning A.P."/>
            <person name="Pollock D.D."/>
            <person name="Yandell M."/>
            <person name="Calderon D."/>
            <person name="Renjifo C."/>
            <person name="Currier R.B."/>
            <person name="Salgado D."/>
            <person name="Pla D."/>
            <person name="Sanz L."/>
            <person name="Hyder A.S."/>
            <person name="Ribeiro J.M."/>
            <person name="Arntzen J.W."/>
            <person name="van den Thillart G.E."/>
            <person name="Boetzer M."/>
            <person name="Pirovano W."/>
            <person name="Dirks R.P."/>
            <person name="Spaink H.P."/>
            <person name="Duboule D."/>
            <person name="McGlinn E."/>
            <person name="Kini R.M."/>
            <person name="Richardson M.K."/>
        </authorList>
    </citation>
    <scope>NUCLEOTIDE SEQUENCE</scope>
    <source>
        <tissue evidence="9">Blood</tissue>
    </source>
</reference>
<comment type="subcellular location">
    <subcellularLocation>
        <location evidence="1">Cytoplasm</location>
        <location evidence="1">Cytoskeleton</location>
        <location evidence="1">Flagellum axoneme</location>
    </subcellularLocation>
</comment>
<dbReference type="AlphaFoldDB" id="V8PA90"/>
<evidence type="ECO:0000256" key="4">
    <source>
        <dbReference type="ARBA" id="ARBA00022741"/>
    </source>
</evidence>
<dbReference type="GO" id="GO:0070736">
    <property type="term" value="F:protein-glycine ligase activity, initiating"/>
    <property type="evidence" value="ECO:0007669"/>
    <property type="project" value="TreeGrafter"/>
</dbReference>
<evidence type="ECO:0000256" key="6">
    <source>
        <dbReference type="ARBA" id="ARBA00022846"/>
    </source>
</evidence>
<dbReference type="GO" id="GO:0060271">
    <property type="term" value="P:cilium assembly"/>
    <property type="evidence" value="ECO:0007669"/>
    <property type="project" value="TreeGrafter"/>
</dbReference>
<comment type="catalytic activity">
    <reaction evidence="8">
        <text>L-glutamyl-[protein] + glycine + ATP = glycyl-L-glutamyl-[protein] + ADP + phosphate + H(+)</text>
        <dbReference type="Rhea" id="RHEA:67180"/>
        <dbReference type="Rhea" id="RHEA-COMP:10208"/>
        <dbReference type="Rhea" id="RHEA-COMP:17207"/>
        <dbReference type="ChEBI" id="CHEBI:15378"/>
        <dbReference type="ChEBI" id="CHEBI:29973"/>
        <dbReference type="ChEBI" id="CHEBI:30616"/>
        <dbReference type="ChEBI" id="CHEBI:43474"/>
        <dbReference type="ChEBI" id="CHEBI:57305"/>
        <dbReference type="ChEBI" id="CHEBI:167890"/>
        <dbReference type="ChEBI" id="CHEBI:456216"/>
    </reaction>
    <physiologicalReaction direction="left-to-right" evidence="8">
        <dbReference type="Rhea" id="RHEA:67181"/>
    </physiologicalReaction>
</comment>
<dbReference type="GO" id="GO:0003341">
    <property type="term" value="P:cilium movement"/>
    <property type="evidence" value="ECO:0007669"/>
    <property type="project" value="TreeGrafter"/>
</dbReference>
<dbReference type="EMBL" id="AZIM01000458">
    <property type="protein sequence ID" value="ETE70913.1"/>
    <property type="molecule type" value="Genomic_DNA"/>
</dbReference>
<comment type="caution">
    <text evidence="9">The sequence shown here is derived from an EMBL/GenBank/DDBJ whole genome shotgun (WGS) entry which is preliminary data.</text>
</comment>
<keyword evidence="10" id="KW-1185">Reference proteome</keyword>
<evidence type="ECO:0000256" key="5">
    <source>
        <dbReference type="ARBA" id="ARBA00022840"/>
    </source>
</evidence>
<protein>
    <submittedName>
        <fullName evidence="9">Protein monoglycylase TTLL8</fullName>
    </submittedName>
</protein>
<gene>
    <name evidence="9" type="primary">Ttll8</name>
    <name evidence="9" type="ORF">L345_03269</name>
</gene>
<keyword evidence="7" id="KW-0206">Cytoskeleton</keyword>
<evidence type="ECO:0000313" key="9">
    <source>
        <dbReference type="EMBL" id="ETE70913.1"/>
    </source>
</evidence>
<dbReference type="PANTHER" id="PTHR45870:SF3">
    <property type="entry name" value="PROTEIN MONOGLYCYLASE TTLL8"/>
    <property type="match status" value="1"/>
</dbReference>
<proteinExistence type="predicted"/>
<accession>V8PA90</accession>
<feature type="non-terminal residue" evidence="9">
    <location>
        <position position="1"/>
    </location>
</feature>
<dbReference type="Proteomes" id="UP000018936">
    <property type="component" value="Unassembled WGS sequence"/>
</dbReference>
<keyword evidence="6" id="KW-0966">Cell projection</keyword>
<sequence>LTPRSVEEFPPPPPPKIDKYKLARFLADKAIRERRIFTICGPYPVIRSCLRKRGWVERKHILKFDIPDHKDEGNEAECDNGSRLVRNEETSFYWTTKKDAVDYYTLHIDQILNHYSRTGAFTTKIGLCLHLRNLPWYVSVNPNSFFPRCYAICIQDEKSAFIDYEVKKVKELPGELVEMACKVCKTYLEQFEHEDIDTETDNVPVLSETEWNKFVDYYYSLIHEGAVICNADSYFTQCQNILHKIRLLNPQQEIDGLHNIWIIKPGAKSRGRDHKWVVQKYIEKPLLIYDTKFDIRQWFLVTDWNPLTIWFYKESYLRFSTQRFSLENLHRLIGPYNFHSSVHLCNNFIQKNYKNATDRSSQLPYHNMWSSSKFQEYLQKRGLGHVWCNIIYPSMKKILIYIMKMAQEQVEARRSSFELYGADFILGTDFKPWLIEINSSPTMHPSTPITMDLCAKVQEDTIKVVLDKKLEKNCETGNFELLWRQPMLDMPPFNSTDLIVEGIGFKKLKKHVVITNFNFAEPLLNVLQPAANHESKGDSIPPINEKQNIKVKHGNCTPCTLPKTLEKKSEKNPKCNTILEKACTLQNCLEYNTQKSQPSQPT</sequence>
<dbReference type="Pfam" id="PF03133">
    <property type="entry name" value="TTL"/>
    <property type="match status" value="1"/>
</dbReference>
<dbReference type="PROSITE" id="PS51221">
    <property type="entry name" value="TTL"/>
    <property type="match status" value="1"/>
</dbReference>
<dbReference type="InterPro" id="IPR013815">
    <property type="entry name" value="ATP_grasp_subdomain_1"/>
</dbReference>
<evidence type="ECO:0000256" key="3">
    <source>
        <dbReference type="ARBA" id="ARBA00022598"/>
    </source>
</evidence>
<dbReference type="GO" id="GO:0005930">
    <property type="term" value="C:axoneme"/>
    <property type="evidence" value="ECO:0007669"/>
    <property type="project" value="TreeGrafter"/>
</dbReference>
<keyword evidence="2" id="KW-0963">Cytoplasm</keyword>
<keyword evidence="5" id="KW-0067">ATP-binding</keyword>
<dbReference type="SUPFAM" id="SSF56059">
    <property type="entry name" value="Glutathione synthetase ATP-binding domain-like"/>
    <property type="match status" value="1"/>
</dbReference>
<dbReference type="GO" id="GO:0015630">
    <property type="term" value="C:microtubule cytoskeleton"/>
    <property type="evidence" value="ECO:0007669"/>
    <property type="project" value="TreeGrafter"/>
</dbReference>
<evidence type="ECO:0000313" key="10">
    <source>
        <dbReference type="Proteomes" id="UP000018936"/>
    </source>
</evidence>
<keyword evidence="3" id="KW-0436">Ligase</keyword>
<evidence type="ECO:0000256" key="1">
    <source>
        <dbReference type="ARBA" id="ARBA00004611"/>
    </source>
</evidence>
<evidence type="ECO:0000256" key="7">
    <source>
        <dbReference type="ARBA" id="ARBA00023212"/>
    </source>
</evidence>
<keyword evidence="6" id="KW-0282">Flagellum</keyword>
<keyword evidence="6" id="KW-0969">Cilium</keyword>
<dbReference type="Gene3D" id="3.30.1490.20">
    <property type="entry name" value="ATP-grasp fold, A domain"/>
    <property type="match status" value="1"/>
</dbReference>
<name>V8PA90_OPHHA</name>
<dbReference type="FunFam" id="3.30.470.20:FF:000032">
    <property type="entry name" value="tubulin monoglycylase TTLL3 isoform X2"/>
    <property type="match status" value="1"/>
</dbReference>